<name>A0A0F8X5U7_9ZZZZ</name>
<organism evidence="1">
    <name type="scientific">marine sediment metagenome</name>
    <dbReference type="NCBI Taxonomy" id="412755"/>
    <lineage>
        <taxon>unclassified sequences</taxon>
        <taxon>metagenomes</taxon>
        <taxon>ecological metagenomes</taxon>
    </lineage>
</organism>
<reference evidence="1" key="1">
    <citation type="journal article" date="2015" name="Nature">
        <title>Complex archaea that bridge the gap between prokaryotes and eukaryotes.</title>
        <authorList>
            <person name="Spang A."/>
            <person name="Saw J.H."/>
            <person name="Jorgensen S.L."/>
            <person name="Zaremba-Niedzwiedzka K."/>
            <person name="Martijn J."/>
            <person name="Lind A.E."/>
            <person name="van Eijk R."/>
            <person name="Schleper C."/>
            <person name="Guy L."/>
            <person name="Ettema T.J."/>
        </authorList>
    </citation>
    <scope>NUCLEOTIDE SEQUENCE</scope>
</reference>
<accession>A0A0F8X5U7</accession>
<evidence type="ECO:0000313" key="1">
    <source>
        <dbReference type="EMBL" id="KKK56315.1"/>
    </source>
</evidence>
<comment type="caution">
    <text evidence="1">The sequence shown here is derived from an EMBL/GenBank/DDBJ whole genome shotgun (WGS) entry which is preliminary data.</text>
</comment>
<sequence>WGLILRDAGGAIDVHLKTDAISTIANGLNISGGALQVAGVAVATLNTNWAATDITSGTLAVLRGGTGVTTKTGTGSVVLSALPVFTGTSHGSNVGASVTDLSKHLALWGTSYGVNVTPSNLNLVASGVNFLSSTTLVTTSKVVHNFIGLDTKPAAGISALSANMLHIDGKEAIDGNDTYMRLNQNLDFAKVYTPGQFRADGGFDVDGVVTRDATGIPKKGGLGMPYYVTATYTGGKISVQTSAPSSPAKGDIWFDTS</sequence>
<feature type="non-terminal residue" evidence="1">
    <location>
        <position position="1"/>
    </location>
</feature>
<dbReference type="EMBL" id="LAZR01065057">
    <property type="protein sequence ID" value="KKK56315.1"/>
    <property type="molecule type" value="Genomic_DNA"/>
</dbReference>
<dbReference type="AlphaFoldDB" id="A0A0F8X5U7"/>
<protein>
    <submittedName>
        <fullName evidence="1">Uncharacterized protein</fullName>
    </submittedName>
</protein>
<gene>
    <name evidence="1" type="ORF">LCGC14_3065750</name>
</gene>
<proteinExistence type="predicted"/>